<organism evidence="1 2">
    <name type="scientific">Trametes pubescens</name>
    <name type="common">White-rot fungus</name>
    <dbReference type="NCBI Taxonomy" id="154538"/>
    <lineage>
        <taxon>Eukaryota</taxon>
        <taxon>Fungi</taxon>
        <taxon>Dikarya</taxon>
        <taxon>Basidiomycota</taxon>
        <taxon>Agaricomycotina</taxon>
        <taxon>Agaricomycetes</taxon>
        <taxon>Polyporales</taxon>
        <taxon>Polyporaceae</taxon>
        <taxon>Trametes</taxon>
    </lineage>
</organism>
<dbReference type="AlphaFoldDB" id="A0A1M2V209"/>
<protein>
    <submittedName>
        <fullName evidence="1">Uncharacterized protein</fullName>
    </submittedName>
</protein>
<comment type="caution">
    <text evidence="1">The sequence shown here is derived from an EMBL/GenBank/DDBJ whole genome shotgun (WGS) entry which is preliminary data.</text>
</comment>
<proteinExistence type="predicted"/>
<dbReference type="Proteomes" id="UP000184267">
    <property type="component" value="Unassembled WGS sequence"/>
</dbReference>
<gene>
    <name evidence="1" type="ORF">TRAPUB_7926</name>
</gene>
<dbReference type="EMBL" id="MNAD01001729">
    <property type="protein sequence ID" value="OJT01622.1"/>
    <property type="molecule type" value="Genomic_DNA"/>
</dbReference>
<evidence type="ECO:0000313" key="1">
    <source>
        <dbReference type="EMBL" id="OJT01622.1"/>
    </source>
</evidence>
<sequence>MDPVAGCFLDSSRLPFQLYKMLTSILLTQFYFDLQETANAPMRSDGADVSSLSSADPTFELQFMSAGAIGDLRFAALDGADESGGQVYEWSMIRRSASTIAASVQAS</sequence>
<evidence type="ECO:0000313" key="2">
    <source>
        <dbReference type="Proteomes" id="UP000184267"/>
    </source>
</evidence>
<name>A0A1M2V209_TRAPU</name>
<reference evidence="1 2" key="1">
    <citation type="submission" date="2016-10" db="EMBL/GenBank/DDBJ databases">
        <title>Genome sequence of the basidiomycete white-rot fungus Trametes pubescens.</title>
        <authorList>
            <person name="Makela M.R."/>
            <person name="Granchi Z."/>
            <person name="Peng M."/>
            <person name="De Vries R.P."/>
            <person name="Grigoriev I."/>
            <person name="Riley R."/>
            <person name="Hilden K."/>
        </authorList>
    </citation>
    <scope>NUCLEOTIDE SEQUENCE [LARGE SCALE GENOMIC DNA]</scope>
    <source>
        <strain evidence="1 2">FBCC735</strain>
    </source>
</reference>
<keyword evidence="2" id="KW-1185">Reference proteome</keyword>
<accession>A0A1M2V209</accession>